<dbReference type="GeneID" id="104991408"/>
<evidence type="ECO:0000313" key="2">
    <source>
        <dbReference type="Proteomes" id="UP000515208"/>
    </source>
</evidence>
<name>A0A6P3HSJ7_BISBB</name>
<dbReference type="Proteomes" id="UP000515208">
    <property type="component" value="Unplaced"/>
</dbReference>
<accession>A0A6P3HSJ7</accession>
<keyword evidence="2" id="KW-1185">Reference proteome</keyword>
<feature type="compositionally biased region" description="Polar residues" evidence="1">
    <location>
        <begin position="107"/>
        <end position="117"/>
    </location>
</feature>
<dbReference type="AlphaFoldDB" id="A0A6P3HSJ7"/>
<sequence>MPRSGCLLPRNRECWVHAQGGPLSISGVCSILEVACSLPGREAPRPEKGARTEQAETPCREDQVCAPRKPEPTGSCPGDEWMIRKVKVEEEEEDREAHKEAEWPPTSGITPQPLSPA</sequence>
<organism evidence="2 3">
    <name type="scientific">Bison bison bison</name>
    <name type="common">North American plains bison</name>
    <dbReference type="NCBI Taxonomy" id="43346"/>
    <lineage>
        <taxon>Eukaryota</taxon>
        <taxon>Metazoa</taxon>
        <taxon>Chordata</taxon>
        <taxon>Craniata</taxon>
        <taxon>Vertebrata</taxon>
        <taxon>Euteleostomi</taxon>
        <taxon>Mammalia</taxon>
        <taxon>Eutheria</taxon>
        <taxon>Laurasiatheria</taxon>
        <taxon>Artiodactyla</taxon>
        <taxon>Ruminantia</taxon>
        <taxon>Pecora</taxon>
        <taxon>Bovidae</taxon>
        <taxon>Bovinae</taxon>
        <taxon>Bison</taxon>
    </lineage>
</organism>
<evidence type="ECO:0000256" key="1">
    <source>
        <dbReference type="SAM" id="MobiDB-lite"/>
    </source>
</evidence>
<protein>
    <submittedName>
        <fullName evidence="3">Zinc finger protein 467 isoform X2</fullName>
    </submittedName>
</protein>
<feature type="compositionally biased region" description="Basic and acidic residues" evidence="1">
    <location>
        <begin position="42"/>
        <end position="71"/>
    </location>
</feature>
<reference evidence="3" key="1">
    <citation type="submission" date="2025-08" db="UniProtKB">
        <authorList>
            <consortium name="RefSeq"/>
        </authorList>
    </citation>
    <scope>IDENTIFICATION</scope>
    <source>
        <tissue evidence="3">Blood</tissue>
    </source>
</reference>
<dbReference type="RefSeq" id="XP_010842164.1">
    <property type="nucleotide sequence ID" value="XM_010843862.1"/>
</dbReference>
<dbReference type="CTD" id="168544"/>
<feature type="region of interest" description="Disordered" evidence="1">
    <location>
        <begin position="40"/>
        <end position="117"/>
    </location>
</feature>
<proteinExistence type="predicted"/>
<gene>
    <name evidence="3" type="primary">ZNF467</name>
</gene>
<evidence type="ECO:0000313" key="3">
    <source>
        <dbReference type="RefSeq" id="XP_010842164.1"/>
    </source>
</evidence>